<evidence type="ECO:0000313" key="4">
    <source>
        <dbReference type="Proteomes" id="UP000002411"/>
    </source>
</evidence>
<dbReference type="Pfam" id="PF06662">
    <property type="entry name" value="C5-epim_C"/>
    <property type="match status" value="1"/>
</dbReference>
<protein>
    <recommendedName>
        <fullName evidence="2">D-glucuronyl C5-epimerase C-terminal domain-containing protein</fullName>
    </recommendedName>
</protein>
<dbReference type="InterPro" id="IPR010598">
    <property type="entry name" value="C5-epim_C"/>
</dbReference>
<dbReference type="Proteomes" id="UP000002411">
    <property type="component" value="Chromosome"/>
</dbReference>
<dbReference type="eggNOG" id="COG5017">
    <property type="taxonomic scope" value="Bacteria"/>
</dbReference>
<dbReference type="EMBL" id="CP000673">
    <property type="protein sequence ID" value="EDK33137.1"/>
    <property type="molecule type" value="Genomic_DNA"/>
</dbReference>
<gene>
    <name evidence="3" type="ordered locus">CKL_1095</name>
</gene>
<keyword evidence="1" id="KW-0732">Signal</keyword>
<reference evidence="3 4" key="1">
    <citation type="journal article" date="2008" name="Proc. Natl. Acad. Sci. U.S.A.">
        <title>The genome of Clostridium kluyveri, a strict anaerobe with unique metabolic features.</title>
        <authorList>
            <person name="Seedorf H."/>
            <person name="Fricke W.F."/>
            <person name="Veith B."/>
            <person name="Brueggemann H."/>
            <person name="Liesegang H."/>
            <person name="Strittmatter A."/>
            <person name="Miethke M."/>
            <person name="Buckel W."/>
            <person name="Hinderberger J."/>
            <person name="Li F."/>
            <person name="Hagemeier C."/>
            <person name="Thauer R.K."/>
            <person name="Gottschalk G."/>
        </authorList>
    </citation>
    <scope>NUCLEOTIDE SEQUENCE [LARGE SCALE GENOMIC DNA]</scope>
    <source>
        <strain evidence="4">ATCC 8527 / DSM 555 / NCIMB 10680</strain>
    </source>
</reference>
<dbReference type="SUPFAM" id="SSF48208">
    <property type="entry name" value="Six-hairpin glycosidases"/>
    <property type="match status" value="1"/>
</dbReference>
<dbReference type="RefSeq" id="WP_012101474.1">
    <property type="nucleotide sequence ID" value="NC_009706.1"/>
</dbReference>
<feature type="signal peptide" evidence="1">
    <location>
        <begin position="1"/>
        <end position="26"/>
    </location>
</feature>
<proteinExistence type="predicted"/>
<feature type="domain" description="D-glucuronyl C5-epimerase C-terminal" evidence="2">
    <location>
        <begin position="250"/>
        <end position="447"/>
    </location>
</feature>
<dbReference type="STRING" id="431943.CKL_1095"/>
<dbReference type="GO" id="GO:0005975">
    <property type="term" value="P:carbohydrate metabolic process"/>
    <property type="evidence" value="ECO:0007669"/>
    <property type="project" value="InterPro"/>
</dbReference>
<dbReference type="GO" id="GO:0015012">
    <property type="term" value="P:heparan sulfate proteoglycan biosynthetic process"/>
    <property type="evidence" value="ECO:0007669"/>
    <property type="project" value="InterPro"/>
</dbReference>
<dbReference type="HOGENOM" id="CLU_057836_1_0_9"/>
<evidence type="ECO:0000313" key="3">
    <source>
        <dbReference type="EMBL" id="EDK33137.1"/>
    </source>
</evidence>
<evidence type="ECO:0000256" key="1">
    <source>
        <dbReference type="SAM" id="SignalP"/>
    </source>
</evidence>
<dbReference type="Gene3D" id="6.10.250.190">
    <property type="match status" value="1"/>
</dbReference>
<dbReference type="GO" id="GO:0047464">
    <property type="term" value="F:heparosan-N-sulfate-glucuronate 5-epimerase activity"/>
    <property type="evidence" value="ECO:0007669"/>
    <property type="project" value="InterPro"/>
</dbReference>
<dbReference type="KEGG" id="ckl:CKL_1095"/>
<dbReference type="PANTHER" id="PTHR13174:SF3">
    <property type="entry name" value="D-GLUCURONYL C5-EPIMERASE"/>
    <property type="match status" value="1"/>
</dbReference>
<organism evidence="3 4">
    <name type="scientific">Clostridium kluyveri (strain ATCC 8527 / DSM 555 / NBRC 12016 / NCIMB 10680 / K1)</name>
    <dbReference type="NCBI Taxonomy" id="431943"/>
    <lineage>
        <taxon>Bacteria</taxon>
        <taxon>Bacillati</taxon>
        <taxon>Bacillota</taxon>
        <taxon>Clostridia</taxon>
        <taxon>Eubacteriales</taxon>
        <taxon>Clostridiaceae</taxon>
        <taxon>Clostridium</taxon>
    </lineage>
</organism>
<accession>A5N756</accession>
<dbReference type="AlphaFoldDB" id="A5N756"/>
<dbReference type="InterPro" id="IPR039721">
    <property type="entry name" value="C5-epimerase"/>
</dbReference>
<evidence type="ECO:0000259" key="2">
    <source>
        <dbReference type="Pfam" id="PF06662"/>
    </source>
</evidence>
<dbReference type="InterPro" id="IPR008928">
    <property type="entry name" value="6-hairpin_glycosidase_sf"/>
</dbReference>
<keyword evidence="4" id="KW-1185">Reference proteome</keyword>
<sequence length="452" mass="52309">MFKKISYISSLFLILFICTNTCMVQAFQTTDNYQTADNYYDAINNISYSDPYTALDLLSKAHSIYPNDERFINGLNEKAELILNWSRGTNLKGNYTDACQGYTTIINTQGVSEYIKDKANILYLIAKQKDISIKDVLNQPENFNLIEQYQKYYMDSGYQYQSIGYYDTFDNYLSIENAVSYTDDTIIKFDVKGIPMVNYSGSYYYNPVTIDQYALSYYNIYLNSKKTNKENLYIKQEFLNAADWLIDNMDSIGAIRYDFNYKHYLDDNEFQPGWISAMAQGQALSVFSRAYHLTGNKKYISAGNLALNFLTTKTSQGGPMDNLSFLGNQMADYIFFQLYITDPPSYTLNGHMFTLIGLYDWSNISNNKDYSDKASAYFKKGLLTLKYILPYYDIGGFVCYDLGYLTRPGTPPTVNFDYYGIHLTLLDALNIITGENDFKYYRNLWTSYIQKY</sequence>
<feature type="chain" id="PRO_5002685096" description="D-glucuronyl C5-epimerase C-terminal domain-containing protein" evidence="1">
    <location>
        <begin position="27"/>
        <end position="452"/>
    </location>
</feature>
<name>A5N756_CLOK5</name>
<dbReference type="PANTHER" id="PTHR13174">
    <property type="entry name" value="D-GLUCURONYL C5-EPIMERASE"/>
    <property type="match status" value="1"/>
</dbReference>